<dbReference type="STRING" id="685588.A0A067SXZ0"/>
<feature type="domain" description="FAD-binding PCMH-type" evidence="4">
    <location>
        <begin position="121"/>
        <end position="308"/>
    </location>
</feature>
<dbReference type="InterPro" id="IPR036318">
    <property type="entry name" value="FAD-bd_PCMH-like_sf"/>
</dbReference>
<sequence>MGFSQYIALLLSLSLSSVGEATSRCRCLYGQPCWPSDSAFSALATQLTQPLIHPVPPASACYPPSSPSGNCSDVIAHNVDEIWRADQAGALQNTNFESFVFPNGTVDACYLNVALGFPCEQGSVPPIGVDARSAGDIQAAVKFAKRNNLRLVVKNTGHDYLGRSAGRGGFMVWTHNLKDKVYNPSFVPEGAPANAKETFNAVTFGAGVQWIEAYSFVQQQGRFIVGGISLGGSVGSAGGWVMGAGHSAFAPSFGLGVDNVLQFTIVLANGQYITANAHQHPDLFWALRGGGGGTYGIVVSATYKTHPIFPVTMFALVANFTAPNIAQEVVTEFVKLHPAISDAGWGGYTGISNTNFQTLFVRPNTSEADANSTFSHLLGVAYNATGGSIQTATLTYPTFLDWYTTWFSSVGQVGSRVEIASRLLPHSFASQNPATAAKIMLSIDGGVATNSVAGGAVSRVDPSSTGLNPSWRNAIAQVYVTAFWPEGSSATTIQAAIDRLKKNTDVIDKLTTDSGSYLNEGSLHEHDFKKSFFGAHYSKLKDIKAKYDPSSLFVVALGVGSDDWDQNLQCLR</sequence>
<dbReference type="InterPro" id="IPR012951">
    <property type="entry name" value="BBE"/>
</dbReference>
<dbReference type="PROSITE" id="PS51387">
    <property type="entry name" value="FAD_PCMH"/>
    <property type="match status" value="1"/>
</dbReference>
<dbReference type="GO" id="GO:0071949">
    <property type="term" value="F:FAD binding"/>
    <property type="evidence" value="ECO:0007669"/>
    <property type="project" value="InterPro"/>
</dbReference>
<dbReference type="Pfam" id="PF08031">
    <property type="entry name" value="BBE"/>
    <property type="match status" value="1"/>
</dbReference>
<dbReference type="InterPro" id="IPR006094">
    <property type="entry name" value="Oxid_FAD_bind_N"/>
</dbReference>
<evidence type="ECO:0000256" key="3">
    <source>
        <dbReference type="SAM" id="SignalP"/>
    </source>
</evidence>
<feature type="chain" id="PRO_5001646340" description="FAD-binding PCMH-type domain-containing protein" evidence="3">
    <location>
        <begin position="22"/>
        <end position="572"/>
    </location>
</feature>
<keyword evidence="3" id="KW-0732">Signal</keyword>
<dbReference type="InterPro" id="IPR016169">
    <property type="entry name" value="FAD-bd_PCMH_sub2"/>
</dbReference>
<dbReference type="InterPro" id="IPR050432">
    <property type="entry name" value="FAD-linked_Oxidoreductases_BP"/>
</dbReference>
<dbReference type="EMBL" id="KL142388">
    <property type="protein sequence ID" value="KDR72544.1"/>
    <property type="molecule type" value="Genomic_DNA"/>
</dbReference>
<accession>A0A067SXZ0</accession>
<dbReference type="PANTHER" id="PTHR13878">
    <property type="entry name" value="GULONOLACTONE OXIDASE"/>
    <property type="match status" value="1"/>
</dbReference>
<dbReference type="SUPFAM" id="SSF56176">
    <property type="entry name" value="FAD-binding/transporter-associated domain-like"/>
    <property type="match status" value="1"/>
</dbReference>
<gene>
    <name evidence="5" type="ORF">GALMADRAFT_213094</name>
</gene>
<evidence type="ECO:0000256" key="2">
    <source>
        <dbReference type="ARBA" id="ARBA00023002"/>
    </source>
</evidence>
<keyword evidence="6" id="KW-1185">Reference proteome</keyword>
<dbReference type="OrthoDB" id="9983560at2759"/>
<protein>
    <recommendedName>
        <fullName evidence="4">FAD-binding PCMH-type domain-containing protein</fullName>
    </recommendedName>
</protein>
<dbReference type="Proteomes" id="UP000027222">
    <property type="component" value="Unassembled WGS sequence"/>
</dbReference>
<dbReference type="Pfam" id="PF01565">
    <property type="entry name" value="FAD_binding_4"/>
    <property type="match status" value="1"/>
</dbReference>
<evidence type="ECO:0000313" key="6">
    <source>
        <dbReference type="Proteomes" id="UP000027222"/>
    </source>
</evidence>
<dbReference type="Gene3D" id="3.30.465.10">
    <property type="match status" value="2"/>
</dbReference>
<feature type="signal peptide" evidence="3">
    <location>
        <begin position="1"/>
        <end position="21"/>
    </location>
</feature>
<organism evidence="5 6">
    <name type="scientific">Galerina marginata (strain CBS 339.88)</name>
    <dbReference type="NCBI Taxonomy" id="685588"/>
    <lineage>
        <taxon>Eukaryota</taxon>
        <taxon>Fungi</taxon>
        <taxon>Dikarya</taxon>
        <taxon>Basidiomycota</taxon>
        <taxon>Agaricomycotina</taxon>
        <taxon>Agaricomycetes</taxon>
        <taxon>Agaricomycetidae</taxon>
        <taxon>Agaricales</taxon>
        <taxon>Agaricineae</taxon>
        <taxon>Strophariaceae</taxon>
        <taxon>Galerina</taxon>
    </lineage>
</organism>
<dbReference type="GO" id="GO:0016491">
    <property type="term" value="F:oxidoreductase activity"/>
    <property type="evidence" value="ECO:0007669"/>
    <property type="project" value="UniProtKB-KW"/>
</dbReference>
<dbReference type="AlphaFoldDB" id="A0A067SXZ0"/>
<comment type="similarity">
    <text evidence="1">Belongs to the oxygen-dependent FAD-linked oxidoreductase family.</text>
</comment>
<evidence type="ECO:0000259" key="4">
    <source>
        <dbReference type="PROSITE" id="PS51387"/>
    </source>
</evidence>
<dbReference type="HOGENOM" id="CLU_018354_4_4_1"/>
<reference evidence="6" key="1">
    <citation type="journal article" date="2014" name="Proc. Natl. Acad. Sci. U.S.A.">
        <title>Extensive sampling of basidiomycete genomes demonstrates inadequacy of the white-rot/brown-rot paradigm for wood decay fungi.</title>
        <authorList>
            <person name="Riley R."/>
            <person name="Salamov A.A."/>
            <person name="Brown D.W."/>
            <person name="Nagy L.G."/>
            <person name="Floudas D."/>
            <person name="Held B.W."/>
            <person name="Levasseur A."/>
            <person name="Lombard V."/>
            <person name="Morin E."/>
            <person name="Otillar R."/>
            <person name="Lindquist E.A."/>
            <person name="Sun H."/>
            <person name="LaButti K.M."/>
            <person name="Schmutz J."/>
            <person name="Jabbour D."/>
            <person name="Luo H."/>
            <person name="Baker S.E."/>
            <person name="Pisabarro A.G."/>
            <person name="Walton J.D."/>
            <person name="Blanchette R.A."/>
            <person name="Henrissat B."/>
            <person name="Martin F."/>
            <person name="Cullen D."/>
            <person name="Hibbett D.S."/>
            <person name="Grigoriev I.V."/>
        </authorList>
    </citation>
    <scope>NUCLEOTIDE SEQUENCE [LARGE SCALE GENOMIC DNA]</scope>
    <source>
        <strain evidence="6">CBS 339.88</strain>
    </source>
</reference>
<evidence type="ECO:0000256" key="1">
    <source>
        <dbReference type="ARBA" id="ARBA00005466"/>
    </source>
</evidence>
<proteinExistence type="inferred from homology"/>
<evidence type="ECO:0000313" key="5">
    <source>
        <dbReference type="EMBL" id="KDR72544.1"/>
    </source>
</evidence>
<dbReference type="InterPro" id="IPR016166">
    <property type="entry name" value="FAD-bd_PCMH"/>
</dbReference>
<dbReference type="PANTHER" id="PTHR13878:SF91">
    <property type="entry name" value="FAD BINDING DOMAIN PROTEIN (AFU_ORTHOLOGUE AFUA_6G12070)-RELATED"/>
    <property type="match status" value="1"/>
</dbReference>
<name>A0A067SXZ0_GALM3</name>
<keyword evidence="2" id="KW-0560">Oxidoreductase</keyword>